<sequence length="145" mass="16212">MKKLDFLAGKWAGEARLLRGPGEPVVLVQTEEAQFKLGGLILEIEGIGRTMPDNKPALEALGIISFDDETGTYYMRAFNDGRFLETDVKLLADGKSLTWSFALGQIRTSSVLRINEKGEWTELAEITIESQPARKLLELSVRRQE</sequence>
<comment type="caution">
    <text evidence="1">The sequence shown here is derived from an EMBL/GenBank/DDBJ whole genome shotgun (WGS) entry which is preliminary data.</text>
</comment>
<proteinExistence type="predicted"/>
<protein>
    <recommendedName>
        <fullName evidence="3">DUF1579 domain-containing protein</fullName>
    </recommendedName>
</protein>
<evidence type="ECO:0000313" key="2">
    <source>
        <dbReference type="Proteomes" id="UP000567293"/>
    </source>
</evidence>
<keyword evidence="2" id="KW-1185">Reference proteome</keyword>
<reference evidence="1" key="1">
    <citation type="submission" date="2020-06" db="EMBL/GenBank/DDBJ databases">
        <title>Legume-microbial interactions unlock mineral nutrients during tropical forest succession.</title>
        <authorList>
            <person name="Epihov D.Z."/>
        </authorList>
    </citation>
    <scope>NUCLEOTIDE SEQUENCE [LARGE SCALE GENOMIC DNA]</scope>
    <source>
        <strain evidence="1">Pan2503</strain>
    </source>
</reference>
<organism evidence="1 2">
    <name type="scientific">Candidatus Acidiferrum panamense</name>
    <dbReference type="NCBI Taxonomy" id="2741543"/>
    <lineage>
        <taxon>Bacteria</taxon>
        <taxon>Pseudomonadati</taxon>
        <taxon>Acidobacteriota</taxon>
        <taxon>Terriglobia</taxon>
        <taxon>Candidatus Acidiferrales</taxon>
        <taxon>Candidatus Acidiferrum</taxon>
    </lineage>
</organism>
<dbReference type="EMBL" id="JACDQQ010000837">
    <property type="protein sequence ID" value="MBA0085048.1"/>
    <property type="molecule type" value="Genomic_DNA"/>
</dbReference>
<evidence type="ECO:0008006" key="3">
    <source>
        <dbReference type="Google" id="ProtNLM"/>
    </source>
</evidence>
<gene>
    <name evidence="1" type="ORF">HRJ53_08630</name>
</gene>
<name>A0A7V8SWL8_9BACT</name>
<accession>A0A7V8SWL8</accession>
<dbReference type="AlphaFoldDB" id="A0A7V8SWL8"/>
<dbReference type="Proteomes" id="UP000567293">
    <property type="component" value="Unassembled WGS sequence"/>
</dbReference>
<evidence type="ECO:0000313" key="1">
    <source>
        <dbReference type="EMBL" id="MBA0085048.1"/>
    </source>
</evidence>